<dbReference type="EMBL" id="CAEZSO010000091">
    <property type="protein sequence ID" value="CAB4543488.1"/>
    <property type="molecule type" value="Genomic_DNA"/>
</dbReference>
<gene>
    <name evidence="2" type="ORF">UFOPK1446_00538</name>
</gene>
<accession>A0A6J6BZH8</accession>
<protein>
    <submittedName>
        <fullName evidence="2">Unannotated protein</fullName>
    </submittedName>
</protein>
<dbReference type="InterPro" id="IPR050483">
    <property type="entry name" value="CoA-transferase_III_domain"/>
</dbReference>
<keyword evidence="1" id="KW-0808">Transferase</keyword>
<dbReference type="InterPro" id="IPR003673">
    <property type="entry name" value="CoA-Trfase_fam_III"/>
</dbReference>
<dbReference type="Gene3D" id="3.30.1540.10">
    <property type="entry name" value="formyl-coa transferase, domain 3"/>
    <property type="match status" value="1"/>
</dbReference>
<dbReference type="InterPro" id="IPR023606">
    <property type="entry name" value="CoA-Trfase_III_dom_1_sf"/>
</dbReference>
<proteinExistence type="predicted"/>
<dbReference type="PANTHER" id="PTHR48207">
    <property type="entry name" value="SUCCINATE--HYDROXYMETHYLGLUTARATE COA-TRANSFERASE"/>
    <property type="match status" value="1"/>
</dbReference>
<name>A0A6J6BZH8_9ZZZZ</name>
<dbReference type="InterPro" id="IPR044855">
    <property type="entry name" value="CoA-Trfase_III_dom3_sf"/>
</dbReference>
<evidence type="ECO:0000256" key="1">
    <source>
        <dbReference type="ARBA" id="ARBA00022679"/>
    </source>
</evidence>
<dbReference type="PANTHER" id="PTHR48207:SF3">
    <property type="entry name" value="SUCCINATE--HYDROXYMETHYLGLUTARATE COA-TRANSFERASE"/>
    <property type="match status" value="1"/>
</dbReference>
<dbReference type="SUPFAM" id="SSF89796">
    <property type="entry name" value="CoA-transferase family III (CaiB/BaiF)"/>
    <property type="match status" value="1"/>
</dbReference>
<evidence type="ECO:0000313" key="2">
    <source>
        <dbReference type="EMBL" id="CAB4543488.1"/>
    </source>
</evidence>
<organism evidence="2">
    <name type="scientific">freshwater metagenome</name>
    <dbReference type="NCBI Taxonomy" id="449393"/>
    <lineage>
        <taxon>unclassified sequences</taxon>
        <taxon>metagenomes</taxon>
        <taxon>ecological metagenomes</taxon>
    </lineage>
</organism>
<sequence length="411" mass="45060">MKPLEDIRIIAVEQYGAGPWGTVHLADLGADVIKIEDPAAKGDVGRYVPPYAEGEDSLFFETFNRNKRSLSLDLNTAEGRAVFEDLVKVSDVVYSNLRGDVPAKLKITYDDLKHINKQIVCVSLSGFGMTGPRVKEPGYDYILQGLAGWMEATGEPGGPPTKSGLSMVDFSGGYVAALTLLAAVHAARRDGVGTDCDVSLYDVAITMLNYPATWHLNRGYELERHSHSAHPSLVPFQAFEASDAWIVIGCAKQKFWERLCDVVEHPEWATDERFIDFAARADNRNILIPMLDDVVATKTVAQWLELLMPAGIPCSPVNTMSQGLAEAHTLARGLIGEYEHPVLGTVKHTISPVRMNNFDPDYHRAPRRGEHRDAVIGELLGYDAETIEKLAQAGAFGDNPGFETKEAIEPA</sequence>
<dbReference type="GO" id="GO:0008410">
    <property type="term" value="F:CoA-transferase activity"/>
    <property type="evidence" value="ECO:0007669"/>
    <property type="project" value="TreeGrafter"/>
</dbReference>
<reference evidence="2" key="1">
    <citation type="submission" date="2020-05" db="EMBL/GenBank/DDBJ databases">
        <authorList>
            <person name="Chiriac C."/>
            <person name="Salcher M."/>
            <person name="Ghai R."/>
            <person name="Kavagutti S V."/>
        </authorList>
    </citation>
    <scope>NUCLEOTIDE SEQUENCE</scope>
</reference>
<dbReference type="Pfam" id="PF02515">
    <property type="entry name" value="CoA_transf_3"/>
    <property type="match status" value="1"/>
</dbReference>
<dbReference type="Gene3D" id="3.40.50.10540">
    <property type="entry name" value="Crotonobetainyl-coa:carnitine coa-transferase, domain 1"/>
    <property type="match status" value="1"/>
</dbReference>
<dbReference type="AlphaFoldDB" id="A0A6J6BZH8"/>